<sequence>MCRLVRIDAKDPSLMNQTNGSNNGDGSNDNDYMNLGVSERHILVPHEDNNVIGGFELGVRRAMTNASAVMGVFLSVLSLIFLTCFRELVLDFLQSENFGDIDGKEVVTILNQMGGLILLVLAACLLAALLQLALATYLYKGARERDASGCQLWWKIKVVLFILAVVFMSGVILVSQKPAQHAIASVLVFVYQVYALWVVQAFIDEIRYGRKLQDQSGSQPEAAHCYA</sequence>
<protein>
    <submittedName>
        <fullName evidence="2">Uncharacterized protein</fullName>
    </submittedName>
</protein>
<proteinExistence type="predicted"/>
<keyword evidence="3" id="KW-1185">Reference proteome</keyword>
<evidence type="ECO:0000256" key="1">
    <source>
        <dbReference type="SAM" id="Phobius"/>
    </source>
</evidence>
<feature type="transmembrane region" description="Helical" evidence="1">
    <location>
        <begin position="158"/>
        <end position="176"/>
    </location>
</feature>
<evidence type="ECO:0000313" key="3">
    <source>
        <dbReference type="Proteomes" id="UP001642540"/>
    </source>
</evidence>
<feature type="transmembrane region" description="Helical" evidence="1">
    <location>
        <begin position="68"/>
        <end position="89"/>
    </location>
</feature>
<evidence type="ECO:0000313" key="2">
    <source>
        <dbReference type="EMBL" id="CAL8110115.1"/>
    </source>
</evidence>
<keyword evidence="1" id="KW-0472">Membrane</keyword>
<feature type="transmembrane region" description="Helical" evidence="1">
    <location>
        <begin position="109"/>
        <end position="138"/>
    </location>
</feature>
<name>A0ABP1QQD8_9HEXA</name>
<comment type="caution">
    <text evidence="2">The sequence shown here is derived from an EMBL/GenBank/DDBJ whole genome shotgun (WGS) entry which is preliminary data.</text>
</comment>
<keyword evidence="1" id="KW-1133">Transmembrane helix</keyword>
<gene>
    <name evidence="2" type="ORF">ODALV1_LOCUS13992</name>
</gene>
<dbReference type="EMBL" id="CAXLJM020000043">
    <property type="protein sequence ID" value="CAL8110115.1"/>
    <property type="molecule type" value="Genomic_DNA"/>
</dbReference>
<accession>A0ABP1QQD8</accession>
<keyword evidence="1" id="KW-0812">Transmembrane</keyword>
<reference evidence="2 3" key="1">
    <citation type="submission" date="2024-08" db="EMBL/GenBank/DDBJ databases">
        <authorList>
            <person name="Cucini C."/>
            <person name="Frati F."/>
        </authorList>
    </citation>
    <scope>NUCLEOTIDE SEQUENCE [LARGE SCALE GENOMIC DNA]</scope>
</reference>
<feature type="transmembrane region" description="Helical" evidence="1">
    <location>
        <begin position="182"/>
        <end position="203"/>
    </location>
</feature>
<organism evidence="2 3">
    <name type="scientific">Orchesella dallaii</name>
    <dbReference type="NCBI Taxonomy" id="48710"/>
    <lineage>
        <taxon>Eukaryota</taxon>
        <taxon>Metazoa</taxon>
        <taxon>Ecdysozoa</taxon>
        <taxon>Arthropoda</taxon>
        <taxon>Hexapoda</taxon>
        <taxon>Collembola</taxon>
        <taxon>Entomobryomorpha</taxon>
        <taxon>Entomobryoidea</taxon>
        <taxon>Orchesellidae</taxon>
        <taxon>Orchesellinae</taxon>
        <taxon>Orchesella</taxon>
    </lineage>
</organism>
<dbReference type="Proteomes" id="UP001642540">
    <property type="component" value="Unassembled WGS sequence"/>
</dbReference>